<evidence type="ECO:0000256" key="4">
    <source>
        <dbReference type="ARBA" id="ARBA00023163"/>
    </source>
</evidence>
<gene>
    <name evidence="6" type="ORF">JK635_00825</name>
</gene>
<dbReference type="PANTHER" id="PTHR30419">
    <property type="entry name" value="HTH-TYPE TRANSCRIPTIONAL REGULATOR YBHD"/>
    <property type="match status" value="1"/>
</dbReference>
<evidence type="ECO:0000313" key="7">
    <source>
        <dbReference type="Proteomes" id="UP000623967"/>
    </source>
</evidence>
<reference evidence="6 7" key="1">
    <citation type="submission" date="2021-01" db="EMBL/GenBank/DDBJ databases">
        <title>Genome public.</title>
        <authorList>
            <person name="Liu C."/>
            <person name="Sun Q."/>
        </authorList>
    </citation>
    <scope>NUCLEOTIDE SEQUENCE [LARGE SCALE GENOMIC DNA]</scope>
    <source>
        <strain evidence="6 7">YIM B02564</strain>
    </source>
</reference>
<accession>A0ABS1TJU8</accession>
<evidence type="ECO:0000256" key="1">
    <source>
        <dbReference type="ARBA" id="ARBA00009437"/>
    </source>
</evidence>
<dbReference type="InterPro" id="IPR050950">
    <property type="entry name" value="HTH-type_LysR_regulators"/>
</dbReference>
<dbReference type="Gene3D" id="3.40.190.290">
    <property type="match status" value="1"/>
</dbReference>
<dbReference type="InterPro" id="IPR000847">
    <property type="entry name" value="LysR_HTH_N"/>
</dbReference>
<keyword evidence="3" id="KW-0238">DNA-binding</keyword>
<dbReference type="EMBL" id="JAESWB010000005">
    <property type="protein sequence ID" value="MBL4950788.1"/>
    <property type="molecule type" value="Genomic_DNA"/>
</dbReference>
<dbReference type="InterPro" id="IPR036388">
    <property type="entry name" value="WH-like_DNA-bd_sf"/>
</dbReference>
<keyword evidence="7" id="KW-1185">Reference proteome</keyword>
<comment type="caution">
    <text evidence="6">The sequence shown here is derived from an EMBL/GenBank/DDBJ whole genome shotgun (WGS) entry which is preliminary data.</text>
</comment>
<evidence type="ECO:0000256" key="2">
    <source>
        <dbReference type="ARBA" id="ARBA00023015"/>
    </source>
</evidence>
<dbReference type="PANTHER" id="PTHR30419:SF28">
    <property type="entry name" value="HTH-TYPE TRANSCRIPTIONAL REGULATOR BSDA"/>
    <property type="match status" value="1"/>
</dbReference>
<comment type="similarity">
    <text evidence="1">Belongs to the LysR transcriptional regulatory family.</text>
</comment>
<dbReference type="SUPFAM" id="SSF53850">
    <property type="entry name" value="Periplasmic binding protein-like II"/>
    <property type="match status" value="1"/>
</dbReference>
<dbReference type="Gene3D" id="1.10.10.10">
    <property type="entry name" value="Winged helix-like DNA-binding domain superfamily/Winged helix DNA-binding domain"/>
    <property type="match status" value="1"/>
</dbReference>
<name>A0ABS1TJU8_9BACI</name>
<protein>
    <submittedName>
        <fullName evidence="6">LysR family transcriptional regulator</fullName>
    </submittedName>
</protein>
<dbReference type="CDD" id="cd08434">
    <property type="entry name" value="PBP2_GltC_like"/>
    <property type="match status" value="1"/>
</dbReference>
<sequence length="295" mass="33470">MEWHQIQYFQTVAATEHITKAAEILSISQPAVSRAISKLEEELGVKLFDRNGRNITLNQFGKRFLYRVERAIREMELGKQEIQDLIHPEHGTISLAFLHSLGISFIPEILSLFLRQFPKVKFNLSEAGAGQLYEQLLSGETDIALVSHVEDYKEFFRETLWEEELFLAVSVHHPLAETEEVNLLTVKNEPFIAFKNGAGLRSITDQLCKRAGFSPLIAFEGEEIGTVAGLVEANLGVSIIPNSKLLDRNKIKLLRVKKPVCRRQICLTWIQGKYLSPVTKKFIDFVRNLSADLHG</sequence>
<dbReference type="InterPro" id="IPR005119">
    <property type="entry name" value="LysR_subst-bd"/>
</dbReference>
<dbReference type="Proteomes" id="UP000623967">
    <property type="component" value="Unassembled WGS sequence"/>
</dbReference>
<organism evidence="6 7">
    <name type="scientific">Neobacillus paridis</name>
    <dbReference type="NCBI Taxonomy" id="2803862"/>
    <lineage>
        <taxon>Bacteria</taxon>
        <taxon>Bacillati</taxon>
        <taxon>Bacillota</taxon>
        <taxon>Bacilli</taxon>
        <taxon>Bacillales</taxon>
        <taxon>Bacillaceae</taxon>
        <taxon>Neobacillus</taxon>
    </lineage>
</organism>
<keyword evidence="2" id="KW-0805">Transcription regulation</keyword>
<dbReference type="Pfam" id="PF03466">
    <property type="entry name" value="LysR_substrate"/>
    <property type="match status" value="1"/>
</dbReference>
<keyword evidence="4" id="KW-0804">Transcription</keyword>
<evidence type="ECO:0000259" key="5">
    <source>
        <dbReference type="PROSITE" id="PS50931"/>
    </source>
</evidence>
<proteinExistence type="inferred from homology"/>
<feature type="domain" description="HTH lysR-type" evidence="5">
    <location>
        <begin position="1"/>
        <end position="58"/>
    </location>
</feature>
<dbReference type="SUPFAM" id="SSF46785">
    <property type="entry name" value="Winged helix' DNA-binding domain"/>
    <property type="match status" value="1"/>
</dbReference>
<dbReference type="PROSITE" id="PS50931">
    <property type="entry name" value="HTH_LYSR"/>
    <property type="match status" value="1"/>
</dbReference>
<dbReference type="InterPro" id="IPR036390">
    <property type="entry name" value="WH_DNA-bd_sf"/>
</dbReference>
<dbReference type="RefSeq" id="WP_202651460.1">
    <property type="nucleotide sequence ID" value="NZ_JAESWB010000005.1"/>
</dbReference>
<dbReference type="Pfam" id="PF00126">
    <property type="entry name" value="HTH_1"/>
    <property type="match status" value="1"/>
</dbReference>
<evidence type="ECO:0000256" key="3">
    <source>
        <dbReference type="ARBA" id="ARBA00023125"/>
    </source>
</evidence>
<evidence type="ECO:0000313" key="6">
    <source>
        <dbReference type="EMBL" id="MBL4950788.1"/>
    </source>
</evidence>
<dbReference type="PRINTS" id="PR00039">
    <property type="entry name" value="HTHLYSR"/>
</dbReference>